<keyword evidence="6" id="KW-0131">Cell cycle</keyword>
<proteinExistence type="predicted"/>
<evidence type="ECO:0000256" key="1">
    <source>
        <dbReference type="ARBA" id="ARBA00004496"/>
    </source>
</evidence>
<name>A0A1W9I4Q7_9HYPH</name>
<evidence type="ECO:0000256" key="10">
    <source>
        <dbReference type="SAM" id="Coils"/>
    </source>
</evidence>
<sequence>MPSLDIDIGGRNYKIACEEGQEKHLETLARGIDGHVKALKAKFGEIGDTRLTIMAALVVSDQLSDMRGRVSQLEAELSALRMRLDNELAAARGREESAVEAVTLTAERVERLAASLGFHTN</sequence>
<evidence type="ECO:0000313" key="12">
    <source>
        <dbReference type="Proteomes" id="UP000192872"/>
    </source>
</evidence>
<evidence type="ECO:0000256" key="6">
    <source>
        <dbReference type="ARBA" id="ARBA00023306"/>
    </source>
</evidence>
<dbReference type="SUPFAM" id="SSF102829">
    <property type="entry name" value="Cell division protein ZapA-like"/>
    <property type="match status" value="1"/>
</dbReference>
<keyword evidence="4" id="KW-0132">Cell division</keyword>
<dbReference type="GO" id="GO:0000917">
    <property type="term" value="P:division septum assembly"/>
    <property type="evidence" value="ECO:0007669"/>
    <property type="project" value="UniProtKB-KW"/>
</dbReference>
<dbReference type="RefSeq" id="WP_376802997.1">
    <property type="nucleotide sequence ID" value="NZ_DBNB01000036.1"/>
</dbReference>
<evidence type="ECO:0000256" key="9">
    <source>
        <dbReference type="ARBA" id="ARBA00033158"/>
    </source>
</evidence>
<dbReference type="GO" id="GO:0005829">
    <property type="term" value="C:cytosol"/>
    <property type="evidence" value="ECO:0007669"/>
    <property type="project" value="TreeGrafter"/>
</dbReference>
<accession>A0A1W9I4Q7</accession>
<dbReference type="GO" id="GO:0032153">
    <property type="term" value="C:cell division site"/>
    <property type="evidence" value="ECO:0007669"/>
    <property type="project" value="TreeGrafter"/>
</dbReference>
<dbReference type="GO" id="GO:0030428">
    <property type="term" value="C:cell septum"/>
    <property type="evidence" value="ECO:0007669"/>
    <property type="project" value="TreeGrafter"/>
</dbReference>
<evidence type="ECO:0000256" key="5">
    <source>
        <dbReference type="ARBA" id="ARBA00023210"/>
    </source>
</evidence>
<dbReference type="PANTHER" id="PTHR34981">
    <property type="entry name" value="CELL DIVISION PROTEIN ZAPA"/>
    <property type="match status" value="1"/>
</dbReference>
<comment type="subunit">
    <text evidence="8">Homodimer. Interacts with FtsZ.</text>
</comment>
<dbReference type="InterPro" id="IPR042233">
    <property type="entry name" value="Cell_div_ZapA_N"/>
</dbReference>
<dbReference type="EMBL" id="LWDL01000003">
    <property type="protein sequence ID" value="OQW54461.1"/>
    <property type="molecule type" value="Genomic_DNA"/>
</dbReference>
<dbReference type="PANTHER" id="PTHR34981:SF1">
    <property type="entry name" value="CELL DIVISION PROTEIN ZAPA"/>
    <property type="match status" value="1"/>
</dbReference>
<evidence type="ECO:0000256" key="3">
    <source>
        <dbReference type="ARBA" id="ARBA00022490"/>
    </source>
</evidence>
<dbReference type="GO" id="GO:0043093">
    <property type="term" value="P:FtsZ-dependent cytokinesis"/>
    <property type="evidence" value="ECO:0007669"/>
    <property type="project" value="TreeGrafter"/>
</dbReference>
<dbReference type="GO" id="GO:0000921">
    <property type="term" value="P:septin ring assembly"/>
    <property type="evidence" value="ECO:0007669"/>
    <property type="project" value="TreeGrafter"/>
</dbReference>
<dbReference type="InterPro" id="IPR007838">
    <property type="entry name" value="Cell_div_ZapA-like"/>
</dbReference>
<evidence type="ECO:0000256" key="7">
    <source>
        <dbReference type="ARBA" id="ARBA00024910"/>
    </source>
</evidence>
<comment type="caution">
    <text evidence="11">The sequence shown here is derived from an EMBL/GenBank/DDBJ whole genome shotgun (WGS) entry which is preliminary data.</text>
</comment>
<feature type="coiled-coil region" evidence="10">
    <location>
        <begin position="63"/>
        <end position="90"/>
    </location>
</feature>
<evidence type="ECO:0000256" key="2">
    <source>
        <dbReference type="ARBA" id="ARBA00015195"/>
    </source>
</evidence>
<dbReference type="STRING" id="1827387.A4S15_04415"/>
<comment type="function">
    <text evidence="7">Activator of cell division through the inhibition of FtsZ GTPase activity, therefore promoting FtsZ assembly into bundles of protofilaments necessary for the formation of the division Z ring. It is recruited early at mid-cell but it is not essential for cell division.</text>
</comment>
<comment type="subcellular location">
    <subcellularLocation>
        <location evidence="1">Cytoplasm</location>
    </subcellularLocation>
</comment>
<keyword evidence="10" id="KW-0175">Coiled coil</keyword>
<evidence type="ECO:0000313" key="11">
    <source>
        <dbReference type="EMBL" id="OQW54461.1"/>
    </source>
</evidence>
<protein>
    <recommendedName>
        <fullName evidence="2">Cell division protein ZapA</fullName>
    </recommendedName>
    <alternativeName>
        <fullName evidence="9">Z ring-associated protein ZapA</fullName>
    </alternativeName>
</protein>
<dbReference type="Proteomes" id="UP000192872">
    <property type="component" value="Unassembled WGS sequence"/>
</dbReference>
<evidence type="ECO:0000256" key="4">
    <source>
        <dbReference type="ARBA" id="ARBA00022618"/>
    </source>
</evidence>
<keyword evidence="5" id="KW-0717">Septation</keyword>
<dbReference type="Pfam" id="PF05164">
    <property type="entry name" value="ZapA"/>
    <property type="match status" value="1"/>
</dbReference>
<reference evidence="11 12" key="1">
    <citation type="journal article" date="2017" name="Water Res.">
        <title>Comammox in drinking water systems.</title>
        <authorList>
            <person name="Wang Y."/>
            <person name="Ma L."/>
            <person name="Mao Y."/>
            <person name="Jiang X."/>
            <person name="Xia Y."/>
            <person name="Yu K."/>
            <person name="Li B."/>
            <person name="Zhang T."/>
        </authorList>
    </citation>
    <scope>NUCLEOTIDE SEQUENCE [LARGE SCALE GENOMIC DNA]</scope>
    <source>
        <strain evidence="11">SG_bin8</strain>
    </source>
</reference>
<gene>
    <name evidence="11" type="ORF">A4S15_04415</name>
</gene>
<organism evidence="11 12">
    <name type="scientific">Candidatus Raskinella chloraquaticus</name>
    <dbReference type="NCBI Taxonomy" id="1951219"/>
    <lineage>
        <taxon>Bacteria</taxon>
        <taxon>Pseudomonadati</taxon>
        <taxon>Pseudomonadota</taxon>
        <taxon>Alphaproteobacteria</taxon>
        <taxon>Hyphomicrobiales</taxon>
        <taxon>Phreatobacteraceae</taxon>
        <taxon>Candidatus Raskinella</taxon>
    </lineage>
</organism>
<keyword evidence="3" id="KW-0963">Cytoplasm</keyword>
<dbReference type="AlphaFoldDB" id="A0A1W9I4Q7"/>
<evidence type="ECO:0000256" key="8">
    <source>
        <dbReference type="ARBA" id="ARBA00026068"/>
    </source>
</evidence>
<dbReference type="InterPro" id="IPR036192">
    <property type="entry name" value="Cell_div_ZapA-like_sf"/>
</dbReference>
<dbReference type="Gene3D" id="3.30.160.880">
    <property type="entry name" value="Cell division protein ZapA protomer, N-terminal domain"/>
    <property type="match status" value="1"/>
</dbReference>